<name>A0A0M0BYV0_9ARCH</name>
<evidence type="ECO:0000313" key="3">
    <source>
        <dbReference type="EMBL" id="KON33782.1"/>
    </source>
</evidence>
<keyword evidence="2" id="KW-1133">Transmembrane helix</keyword>
<accession>A0A0M0BYV0</accession>
<evidence type="ECO:0000256" key="2">
    <source>
        <dbReference type="SAM" id="Phobius"/>
    </source>
</evidence>
<gene>
    <name evidence="3" type="ORF">AC477_01140</name>
</gene>
<feature type="transmembrane region" description="Helical" evidence="2">
    <location>
        <begin position="6"/>
        <end position="25"/>
    </location>
</feature>
<evidence type="ECO:0000256" key="1">
    <source>
        <dbReference type="SAM" id="MobiDB-lite"/>
    </source>
</evidence>
<comment type="caution">
    <text evidence="3">The sequence shown here is derived from an EMBL/GenBank/DDBJ whole genome shotgun (WGS) entry which is preliminary data.</text>
</comment>
<dbReference type="AlphaFoldDB" id="A0A0M0BYV0"/>
<keyword evidence="2" id="KW-0472">Membrane</keyword>
<dbReference type="EMBL" id="LFWU01000021">
    <property type="protein sequence ID" value="KON33782.1"/>
    <property type="molecule type" value="Genomic_DNA"/>
</dbReference>
<dbReference type="Proteomes" id="UP000037237">
    <property type="component" value="Unassembled WGS sequence"/>
</dbReference>
<feature type="compositionally biased region" description="Basic and acidic residues" evidence="1">
    <location>
        <begin position="46"/>
        <end position="56"/>
    </location>
</feature>
<feature type="region of interest" description="Disordered" evidence="1">
    <location>
        <begin position="42"/>
        <end position="62"/>
    </location>
</feature>
<protein>
    <submittedName>
        <fullName evidence="3">Uncharacterized protein</fullName>
    </submittedName>
</protein>
<organism evidence="3 4">
    <name type="scientific">miscellaneous Crenarchaeota group-1 archaeon SG8-32-1</name>
    <dbReference type="NCBI Taxonomy" id="1685124"/>
    <lineage>
        <taxon>Archaea</taxon>
        <taxon>Candidatus Bathyarchaeota</taxon>
        <taxon>MCG-1</taxon>
    </lineage>
</organism>
<reference evidence="3 4" key="1">
    <citation type="submission" date="2015-06" db="EMBL/GenBank/DDBJ databases">
        <title>New insights into the roles of widespread benthic archaea in carbon and nitrogen cycling.</title>
        <authorList>
            <person name="Lazar C.S."/>
            <person name="Baker B.J."/>
            <person name="Seitz K.W."/>
            <person name="Hyde A.S."/>
            <person name="Dick G.J."/>
            <person name="Hinrichs K.-U."/>
            <person name="Teske A.P."/>
        </authorList>
    </citation>
    <scope>NUCLEOTIDE SEQUENCE [LARGE SCALE GENOMIC DNA]</scope>
    <source>
        <strain evidence="3">SG8-32-1</strain>
    </source>
</reference>
<keyword evidence="2" id="KW-0812">Transmembrane</keyword>
<proteinExistence type="predicted"/>
<sequence length="96" mass="10794">MISFELSAIDVILSIAVVVLLILYLKKFSLTTLGKKSFPQSVVTNTEDKSYSKPEKEDDSECPRGFGRIKNLSDDNSVSERCLGCYQIMECYSEVE</sequence>
<evidence type="ECO:0000313" key="4">
    <source>
        <dbReference type="Proteomes" id="UP000037237"/>
    </source>
</evidence>